<accession>A0A1I5VI49</accession>
<organism evidence="1 2">
    <name type="scientific">Enterovibrio norvegicus DSM 15893</name>
    <dbReference type="NCBI Taxonomy" id="1121869"/>
    <lineage>
        <taxon>Bacteria</taxon>
        <taxon>Pseudomonadati</taxon>
        <taxon>Pseudomonadota</taxon>
        <taxon>Gammaproteobacteria</taxon>
        <taxon>Vibrionales</taxon>
        <taxon>Vibrionaceae</taxon>
        <taxon>Enterovibrio</taxon>
    </lineage>
</organism>
<dbReference type="OrthoDB" id="5918659at2"/>
<sequence length="92" mass="10402">MKYKLTLREITESDINVECPFPPDNEFFQEYVAALAQDLEKVDVIASATPVGAAIIIEVQNDMSAHDFRQKTKPVIQIHWDKLRVTDLTLAG</sequence>
<dbReference type="STRING" id="1121869.SAMN03084138_03960"/>
<protein>
    <submittedName>
        <fullName evidence="1">Uncharacterized protein</fullName>
    </submittedName>
</protein>
<proteinExistence type="predicted"/>
<reference evidence="1 2" key="1">
    <citation type="submission" date="2016-10" db="EMBL/GenBank/DDBJ databases">
        <authorList>
            <person name="de Groot N.N."/>
        </authorList>
    </citation>
    <scope>NUCLEOTIDE SEQUENCE [LARGE SCALE GENOMIC DNA]</scope>
    <source>
        <strain evidence="1 2">DSM 15893</strain>
    </source>
</reference>
<evidence type="ECO:0000313" key="2">
    <source>
        <dbReference type="Proteomes" id="UP000182692"/>
    </source>
</evidence>
<gene>
    <name evidence="1" type="ORF">SAMN03084138_03960</name>
</gene>
<dbReference type="Proteomes" id="UP000182692">
    <property type="component" value="Unassembled WGS sequence"/>
</dbReference>
<dbReference type="GeneID" id="35873131"/>
<dbReference type="AlphaFoldDB" id="A0A1I5VI49"/>
<dbReference type="EMBL" id="FOWR01000038">
    <property type="protein sequence ID" value="SFQ07133.1"/>
    <property type="molecule type" value="Genomic_DNA"/>
</dbReference>
<dbReference type="RefSeq" id="WP_074928322.1">
    <property type="nucleotide sequence ID" value="NZ_FOWR01000038.1"/>
</dbReference>
<evidence type="ECO:0000313" key="1">
    <source>
        <dbReference type="EMBL" id="SFQ07133.1"/>
    </source>
</evidence>
<name>A0A1I5VI49_9GAMM</name>